<feature type="domain" description="Cobalamin-independent methionine synthase MetE C-terminal/archaeal" evidence="1">
    <location>
        <begin position="13"/>
        <end position="362"/>
    </location>
</feature>
<dbReference type="AlphaFoldDB" id="A0A8G2BJ68"/>
<dbReference type="NCBIfam" id="NF005085">
    <property type="entry name" value="PRK06520.1"/>
    <property type="match status" value="1"/>
</dbReference>
<dbReference type="Gene3D" id="3.20.20.210">
    <property type="match status" value="1"/>
</dbReference>
<dbReference type="PANTHER" id="PTHR43844:SF1">
    <property type="entry name" value="METHIONINE SYNTHASE"/>
    <property type="match status" value="1"/>
</dbReference>
<dbReference type="InterPro" id="IPR038071">
    <property type="entry name" value="UROD/MetE-like_sf"/>
</dbReference>
<protein>
    <submittedName>
        <fullName evidence="2">5-methyltetrahydropteroyltriglutamate--homocysteine methyltransferase</fullName>
    </submittedName>
</protein>
<dbReference type="GO" id="GO:0003871">
    <property type="term" value="F:5-methyltetrahydropteroyltriglutamate-homocysteine S-methyltransferase activity"/>
    <property type="evidence" value="ECO:0007669"/>
    <property type="project" value="InterPro"/>
</dbReference>
<keyword evidence="2" id="KW-0808">Transferase</keyword>
<dbReference type="Pfam" id="PF01717">
    <property type="entry name" value="Meth_synt_2"/>
    <property type="match status" value="1"/>
</dbReference>
<dbReference type="GO" id="GO:0008270">
    <property type="term" value="F:zinc ion binding"/>
    <property type="evidence" value="ECO:0007669"/>
    <property type="project" value="InterPro"/>
</dbReference>
<dbReference type="OrthoDB" id="6430685at2"/>
<dbReference type="GO" id="GO:0032259">
    <property type="term" value="P:methylation"/>
    <property type="evidence" value="ECO:0007669"/>
    <property type="project" value="UniProtKB-KW"/>
</dbReference>
<evidence type="ECO:0000313" key="2">
    <source>
        <dbReference type="EMBL" id="SDG01521.1"/>
    </source>
</evidence>
<dbReference type="EMBL" id="FNBW01000009">
    <property type="protein sequence ID" value="SDG01521.1"/>
    <property type="molecule type" value="Genomic_DNA"/>
</dbReference>
<evidence type="ECO:0000313" key="3">
    <source>
        <dbReference type="Proteomes" id="UP000198615"/>
    </source>
</evidence>
<gene>
    <name evidence="2" type="ORF">SAMN05660686_03042</name>
</gene>
<dbReference type="RefSeq" id="WP_028794370.1">
    <property type="nucleotide sequence ID" value="NZ_FNBW01000009.1"/>
</dbReference>
<accession>A0A8G2BJ68</accession>
<proteinExistence type="predicted"/>
<reference evidence="2 3" key="1">
    <citation type="submission" date="2016-10" db="EMBL/GenBank/DDBJ databases">
        <authorList>
            <person name="Varghese N."/>
            <person name="Submissions S."/>
        </authorList>
    </citation>
    <scope>NUCLEOTIDE SEQUENCE [LARGE SCALE GENOMIC DNA]</scope>
    <source>
        <strain evidence="2 3">DSM 18839</strain>
    </source>
</reference>
<dbReference type="CDD" id="cd03311">
    <property type="entry name" value="CIMS_C_terminal_like"/>
    <property type="match status" value="1"/>
</dbReference>
<sequence length="369" mass="40920">MTTPTPPFRADEVGSLLRPAELKTARADFAAGKLDAAGLKTVEDDCIRHVVARQEQVGLQAVTDGEFRRSWWHFDFLAGLDGVELVQGAKAIQFSGVQTKSESIGVTGKVGFSDHPMLEHFKFLKSVTKVTPKMTIPSPSVLHFRGGRDAISKEVYPDIESFYADTAEAYAQAVRSFYDAGCRYLQFDDTVWAYLCSEKERQAVRDRGEDPDALKSAYAGMIAHALKAKPADMAITTHVCRGNFRSSWISEGGYEPVAEMLLGELDYDGYFLEYDTERAGGFEPLRFLPKGKKKVVLGLVTSKFGELENRDGVHARVEEASKFAPIDQFCLSPQCGFASTEEGNILSEEEQWRKLGFIVEVAKDIWGEA</sequence>
<dbReference type="PANTHER" id="PTHR43844">
    <property type="entry name" value="METHIONINE SYNTHASE"/>
    <property type="match status" value="1"/>
</dbReference>
<keyword evidence="2" id="KW-0489">Methyltransferase</keyword>
<dbReference type="Proteomes" id="UP000198615">
    <property type="component" value="Unassembled WGS sequence"/>
</dbReference>
<name>A0A8G2BJ68_9PROT</name>
<comment type="caution">
    <text evidence="2">The sequence shown here is derived from an EMBL/GenBank/DDBJ whole genome shotgun (WGS) entry which is preliminary data.</text>
</comment>
<dbReference type="InterPro" id="IPR002629">
    <property type="entry name" value="Met_Synth_C/arc"/>
</dbReference>
<dbReference type="SUPFAM" id="SSF51726">
    <property type="entry name" value="UROD/MetE-like"/>
    <property type="match status" value="1"/>
</dbReference>
<evidence type="ECO:0000259" key="1">
    <source>
        <dbReference type="Pfam" id="PF01717"/>
    </source>
</evidence>
<organism evidence="2 3">
    <name type="scientific">Thalassobaculum litoreum DSM 18839</name>
    <dbReference type="NCBI Taxonomy" id="1123362"/>
    <lineage>
        <taxon>Bacteria</taxon>
        <taxon>Pseudomonadati</taxon>
        <taxon>Pseudomonadota</taxon>
        <taxon>Alphaproteobacteria</taxon>
        <taxon>Rhodospirillales</taxon>
        <taxon>Thalassobaculaceae</taxon>
        <taxon>Thalassobaculum</taxon>
    </lineage>
</organism>
<keyword evidence="3" id="KW-1185">Reference proteome</keyword>
<dbReference type="GO" id="GO:0009086">
    <property type="term" value="P:methionine biosynthetic process"/>
    <property type="evidence" value="ECO:0007669"/>
    <property type="project" value="InterPro"/>
</dbReference>